<feature type="compositionally biased region" description="Acidic residues" evidence="7">
    <location>
        <begin position="31"/>
        <end position="40"/>
    </location>
</feature>
<dbReference type="Gene3D" id="1.10.510.10">
    <property type="entry name" value="Transferase(Phosphotransferase) domain 1"/>
    <property type="match status" value="1"/>
</dbReference>
<evidence type="ECO:0000313" key="9">
    <source>
        <dbReference type="EMBL" id="WEW60384.1"/>
    </source>
</evidence>
<dbReference type="InterPro" id="IPR000719">
    <property type="entry name" value="Prot_kinase_dom"/>
</dbReference>
<dbReference type="AlphaFoldDB" id="A0AAF0DKE2"/>
<dbReference type="GO" id="GO:0005524">
    <property type="term" value="F:ATP binding"/>
    <property type="evidence" value="ECO:0007669"/>
    <property type="project" value="UniProtKB-KW"/>
</dbReference>
<dbReference type="PANTHER" id="PTHR44167">
    <property type="entry name" value="OVARIAN-SPECIFIC SERINE/THREONINE-PROTEIN KINASE LOK-RELATED"/>
    <property type="match status" value="1"/>
</dbReference>
<protein>
    <recommendedName>
        <fullName evidence="1">non-specific serine/threonine protein kinase</fullName>
        <ecNumber evidence="1">2.7.11.1</ecNumber>
    </recommendedName>
</protein>
<reference evidence="9" key="1">
    <citation type="submission" date="2023-03" db="EMBL/GenBank/DDBJ databases">
        <title>Emydomyces testavorans Genome Sequence.</title>
        <authorList>
            <person name="Hoyer L."/>
        </authorList>
    </citation>
    <scope>NUCLEOTIDE SEQUENCE</scope>
    <source>
        <strain evidence="9">16-2883</strain>
    </source>
</reference>
<dbReference type="Gene3D" id="3.30.200.20">
    <property type="entry name" value="Phosphorylase Kinase, domain 1"/>
    <property type="match status" value="1"/>
</dbReference>
<evidence type="ECO:0000256" key="5">
    <source>
        <dbReference type="ARBA" id="ARBA00022777"/>
    </source>
</evidence>
<dbReference type="PROSITE" id="PS50011">
    <property type="entry name" value="PROTEIN_KINASE_DOM"/>
    <property type="match status" value="1"/>
</dbReference>
<keyword evidence="3 9" id="KW-0808">Transferase</keyword>
<name>A0AAF0DKE2_9EURO</name>
<dbReference type="GO" id="GO:0004674">
    <property type="term" value="F:protein serine/threonine kinase activity"/>
    <property type="evidence" value="ECO:0007669"/>
    <property type="project" value="UniProtKB-KW"/>
</dbReference>
<accession>A0AAF0DKE2</accession>
<feature type="region of interest" description="Disordered" evidence="7">
    <location>
        <begin position="1"/>
        <end position="70"/>
    </location>
</feature>
<keyword evidence="4" id="KW-0547">Nucleotide-binding</keyword>
<dbReference type="GO" id="GO:0044773">
    <property type="term" value="P:mitotic DNA damage checkpoint signaling"/>
    <property type="evidence" value="ECO:0007669"/>
    <property type="project" value="TreeGrafter"/>
</dbReference>
<sequence>MEDMLTERNAHVSPGRTFAFNPQNTGIGDQGDVEISENEEDYHNLQSGCGSEDPDESDEEETDESVIDDMKKLENSFEGISERYRLIRRIGEVAQGTFSTVYKAEDLLYDRFYNDDWDWENCGDEDRDSAPYKRRRLGSSENSRVSIRTGKKKKTAHYVALKKIYVTSSPLRIQNELALLLNLRGCPSVCPIITAFRHHDQVVAVLPYFPHADFRVLYRTFLVEDMRLYLRSLLIALYAVHREGIIHRDIKPTNFLYNPVHRRGVLVDFGLAEHCWLNGDCPCTNTNGVNRLLRKALSSKPQVMSEGYPKNDSRPSRRANRAGTRGFRAPEVLFKCTSQTTKIDIWSVGVILLTLLGRRFPFFHSIDDVDAMIEIASIFGSRRMRACAALHGQVFETTIPTIGEKGFSWERIVQWSSCVEELTGREKQGIRLLTRLLELDPNKRLGAKEALRHDFFTHPEGEDLAWEDTGLNEDVKEGQREDGGGEEVANEDAAIKDGDEVQFV</sequence>
<evidence type="ECO:0000256" key="4">
    <source>
        <dbReference type="ARBA" id="ARBA00022741"/>
    </source>
</evidence>
<keyword evidence="10" id="KW-1185">Reference proteome</keyword>
<keyword evidence="9" id="KW-0132">Cell division</keyword>
<evidence type="ECO:0000256" key="6">
    <source>
        <dbReference type="ARBA" id="ARBA00022840"/>
    </source>
</evidence>
<dbReference type="EC" id="2.7.11.1" evidence="1"/>
<gene>
    <name evidence="9" type="primary">CDC7</name>
    <name evidence="9" type="ORF">PRK78_005869</name>
</gene>
<dbReference type="CDD" id="cd14019">
    <property type="entry name" value="STKc_Cdc7"/>
    <property type="match status" value="1"/>
</dbReference>
<dbReference type="EMBL" id="CP120630">
    <property type="protein sequence ID" value="WEW60384.1"/>
    <property type="molecule type" value="Genomic_DNA"/>
</dbReference>
<keyword evidence="2" id="KW-0723">Serine/threonine-protein kinase</keyword>
<proteinExistence type="predicted"/>
<feature type="region of interest" description="Disordered" evidence="7">
    <location>
        <begin position="462"/>
        <end position="504"/>
    </location>
</feature>
<dbReference type="PANTHER" id="PTHR44167:SF23">
    <property type="entry name" value="CDC7 KINASE, ISOFORM A-RELATED"/>
    <property type="match status" value="1"/>
</dbReference>
<feature type="compositionally biased region" description="Basic and acidic residues" evidence="7">
    <location>
        <begin position="1"/>
        <end position="10"/>
    </location>
</feature>
<evidence type="ECO:0000256" key="1">
    <source>
        <dbReference type="ARBA" id="ARBA00012513"/>
    </source>
</evidence>
<organism evidence="9 10">
    <name type="scientific">Emydomyces testavorans</name>
    <dbReference type="NCBI Taxonomy" id="2070801"/>
    <lineage>
        <taxon>Eukaryota</taxon>
        <taxon>Fungi</taxon>
        <taxon>Dikarya</taxon>
        <taxon>Ascomycota</taxon>
        <taxon>Pezizomycotina</taxon>
        <taxon>Eurotiomycetes</taxon>
        <taxon>Eurotiomycetidae</taxon>
        <taxon>Onygenales</taxon>
        <taxon>Nannizziopsiaceae</taxon>
        <taxon>Emydomyces</taxon>
    </lineage>
</organism>
<evidence type="ECO:0000256" key="2">
    <source>
        <dbReference type="ARBA" id="ARBA00022527"/>
    </source>
</evidence>
<dbReference type="Pfam" id="PF00069">
    <property type="entry name" value="Pkinase"/>
    <property type="match status" value="2"/>
</dbReference>
<feature type="compositionally biased region" description="Acidic residues" evidence="7">
    <location>
        <begin position="52"/>
        <end position="67"/>
    </location>
</feature>
<dbReference type="GO" id="GO:0051301">
    <property type="term" value="P:cell division"/>
    <property type="evidence" value="ECO:0007669"/>
    <property type="project" value="UniProtKB-KW"/>
</dbReference>
<feature type="compositionally biased region" description="Basic and acidic residues" evidence="7">
    <location>
        <begin position="493"/>
        <end position="504"/>
    </location>
</feature>
<evidence type="ECO:0000313" key="10">
    <source>
        <dbReference type="Proteomes" id="UP001219355"/>
    </source>
</evidence>
<keyword evidence="5" id="KW-0418">Kinase</keyword>
<dbReference type="SMART" id="SM00220">
    <property type="entry name" value="S_TKc"/>
    <property type="match status" value="1"/>
</dbReference>
<dbReference type="SUPFAM" id="SSF56112">
    <property type="entry name" value="Protein kinase-like (PK-like)"/>
    <property type="match status" value="1"/>
</dbReference>
<dbReference type="Proteomes" id="UP001219355">
    <property type="component" value="Chromosome 4"/>
</dbReference>
<feature type="domain" description="Protein kinase" evidence="8">
    <location>
        <begin position="87"/>
        <end position="456"/>
    </location>
</feature>
<evidence type="ECO:0000259" key="8">
    <source>
        <dbReference type="PROSITE" id="PS50011"/>
    </source>
</evidence>
<evidence type="ECO:0000256" key="7">
    <source>
        <dbReference type="SAM" id="MobiDB-lite"/>
    </source>
</evidence>
<evidence type="ECO:0000256" key="3">
    <source>
        <dbReference type="ARBA" id="ARBA00022679"/>
    </source>
</evidence>
<dbReference type="InterPro" id="IPR011009">
    <property type="entry name" value="Kinase-like_dom_sf"/>
</dbReference>
<feature type="region of interest" description="Disordered" evidence="7">
    <location>
        <begin position="300"/>
        <end position="323"/>
    </location>
</feature>
<dbReference type="GO" id="GO:0005634">
    <property type="term" value="C:nucleus"/>
    <property type="evidence" value="ECO:0007669"/>
    <property type="project" value="TreeGrafter"/>
</dbReference>
<keyword evidence="6" id="KW-0067">ATP-binding</keyword>
<dbReference type="InterPro" id="IPR008271">
    <property type="entry name" value="Ser/Thr_kinase_AS"/>
</dbReference>
<feature type="compositionally biased region" description="Basic and acidic residues" evidence="7">
    <location>
        <begin position="473"/>
        <end position="483"/>
    </location>
</feature>
<dbReference type="PROSITE" id="PS00108">
    <property type="entry name" value="PROTEIN_KINASE_ST"/>
    <property type="match status" value="1"/>
</dbReference>
<keyword evidence="9" id="KW-0131">Cell cycle</keyword>